<protein>
    <submittedName>
        <fullName evidence="2">Uncharacterized protein</fullName>
    </submittedName>
</protein>
<organism evidence="2 3">
    <name type="scientific">Peronospora matthiolae</name>
    <dbReference type="NCBI Taxonomy" id="2874970"/>
    <lineage>
        <taxon>Eukaryota</taxon>
        <taxon>Sar</taxon>
        <taxon>Stramenopiles</taxon>
        <taxon>Oomycota</taxon>
        <taxon>Peronosporomycetes</taxon>
        <taxon>Peronosporales</taxon>
        <taxon>Peronosporaceae</taxon>
        <taxon>Peronospora</taxon>
    </lineage>
</organism>
<dbReference type="EMBL" id="CAKLBY020000016">
    <property type="protein sequence ID" value="CAK7899049.1"/>
    <property type="molecule type" value="Genomic_DNA"/>
</dbReference>
<gene>
    <name evidence="2" type="ORF">PM001_LOCUS1792</name>
</gene>
<name>A0AAV1T5M7_9STRA</name>
<accession>A0AAV1T5M7</accession>
<evidence type="ECO:0000256" key="1">
    <source>
        <dbReference type="SAM" id="MobiDB-lite"/>
    </source>
</evidence>
<comment type="caution">
    <text evidence="2">The sequence shown here is derived from an EMBL/GenBank/DDBJ whole genome shotgun (WGS) entry which is preliminary data.</text>
</comment>
<feature type="compositionally biased region" description="Basic and acidic residues" evidence="1">
    <location>
        <begin position="73"/>
        <end position="88"/>
    </location>
</feature>
<proteinExistence type="predicted"/>
<dbReference type="Proteomes" id="UP001162060">
    <property type="component" value="Unassembled WGS sequence"/>
</dbReference>
<reference evidence="2" key="1">
    <citation type="submission" date="2024-01" db="EMBL/GenBank/DDBJ databases">
        <authorList>
            <person name="Webb A."/>
        </authorList>
    </citation>
    <scope>NUCLEOTIDE SEQUENCE</scope>
    <source>
        <strain evidence="2">Pm1</strain>
    </source>
</reference>
<dbReference type="AlphaFoldDB" id="A0AAV1T5M7"/>
<evidence type="ECO:0000313" key="2">
    <source>
        <dbReference type="EMBL" id="CAK7899049.1"/>
    </source>
</evidence>
<evidence type="ECO:0000313" key="3">
    <source>
        <dbReference type="Proteomes" id="UP001162060"/>
    </source>
</evidence>
<feature type="compositionally biased region" description="Basic and acidic residues" evidence="1">
    <location>
        <begin position="23"/>
        <end position="40"/>
    </location>
</feature>
<feature type="compositionally biased region" description="Basic and acidic residues" evidence="1">
    <location>
        <begin position="52"/>
        <end position="62"/>
    </location>
</feature>
<sequence length="96" mass="10276">MHGAIGDYELKLIYSGDLDGETDSEKSKAKGKPEIAKPELNEPGSRNALGLAERRDIFKSCDESGPPSSRRSRSAESEKSGGSGHRDDLEGDAIVD</sequence>
<feature type="region of interest" description="Disordered" evidence="1">
    <location>
        <begin position="13"/>
        <end position="96"/>
    </location>
</feature>